<proteinExistence type="predicted"/>
<dbReference type="OrthoDB" id="434253at2759"/>
<comment type="caution">
    <text evidence="2">The sequence shown here is derived from an EMBL/GenBank/DDBJ whole genome shotgun (WGS) entry which is preliminary data.</text>
</comment>
<dbReference type="Gene3D" id="2.30.110.10">
    <property type="entry name" value="Electron Transport, Fmn-binding Protein, Chain A"/>
    <property type="match status" value="1"/>
</dbReference>
<evidence type="ECO:0000259" key="1">
    <source>
        <dbReference type="Pfam" id="PF12766"/>
    </source>
</evidence>
<reference evidence="2 3" key="1">
    <citation type="journal article" date="2020" name="ISME J.">
        <title>Uncovering the hidden diversity of litter-decomposition mechanisms in mushroom-forming fungi.</title>
        <authorList>
            <person name="Floudas D."/>
            <person name="Bentzer J."/>
            <person name="Ahren D."/>
            <person name="Johansson T."/>
            <person name="Persson P."/>
            <person name="Tunlid A."/>
        </authorList>
    </citation>
    <scope>NUCLEOTIDE SEQUENCE [LARGE SCALE GENOMIC DNA]</scope>
    <source>
        <strain evidence="2 3">CBS 146.42</strain>
    </source>
</reference>
<evidence type="ECO:0000313" key="3">
    <source>
        <dbReference type="Proteomes" id="UP000559027"/>
    </source>
</evidence>
<evidence type="ECO:0000313" key="2">
    <source>
        <dbReference type="EMBL" id="KAF5352786.1"/>
    </source>
</evidence>
<dbReference type="Pfam" id="PF12766">
    <property type="entry name" value="Pyridox_oxase_2"/>
    <property type="match status" value="1"/>
</dbReference>
<gene>
    <name evidence="2" type="ORF">D9756_006200</name>
</gene>
<organism evidence="2 3">
    <name type="scientific">Leucocoprinus leucothites</name>
    <dbReference type="NCBI Taxonomy" id="201217"/>
    <lineage>
        <taxon>Eukaryota</taxon>
        <taxon>Fungi</taxon>
        <taxon>Dikarya</taxon>
        <taxon>Basidiomycota</taxon>
        <taxon>Agaricomycotina</taxon>
        <taxon>Agaricomycetes</taxon>
        <taxon>Agaricomycetidae</taxon>
        <taxon>Agaricales</taxon>
        <taxon>Agaricineae</taxon>
        <taxon>Agaricaceae</taxon>
        <taxon>Leucocoprinus</taxon>
    </lineage>
</organism>
<keyword evidence="3" id="KW-1185">Reference proteome</keyword>
<dbReference type="InterPro" id="IPR024624">
    <property type="entry name" value="Pyridox_Oxase_Alr4036_FMN-bd"/>
</dbReference>
<dbReference type="InterPro" id="IPR012349">
    <property type="entry name" value="Split_barrel_FMN-bd"/>
</dbReference>
<feature type="domain" description="Pyridoxamine 5'-phosphate oxidase Alr4036 family FMN-binding" evidence="1">
    <location>
        <begin position="8"/>
        <end position="103"/>
    </location>
</feature>
<sequence length="244" mass="27503">MTANSIVPRWKKIIEKALEQYPKATAFQLATLDAEAPVPRARSHIFRSFLDDPKTPGLPLLISSTDVRTPKVHQILNNPNTESCWWIEQTSEQFRIAGRVSLVTSPHHQLYKVTREQLLNNANVDSEGGLAALRPAEYDWETKRVEVFKNMSAHMKASWCRPTPGSVLEGGPDAAKKWPVRVEEPKEGDSEEVRKNWATALGNFALVVIEPSEVDYVTMAVVPNRRFMFTRAVEGGWDEVEVVP</sequence>
<dbReference type="PANTHER" id="PTHR28243">
    <property type="entry name" value="AGL049CP"/>
    <property type="match status" value="1"/>
</dbReference>
<dbReference type="AlphaFoldDB" id="A0A8H5D4X9"/>
<dbReference type="PANTHER" id="PTHR28243:SF1">
    <property type="entry name" value="PYRIDOXAMINE 5'-PHOSPHATE OXIDASE ALR4036 FAMILY FMN-BINDING DOMAIN-CONTAINING PROTEIN"/>
    <property type="match status" value="1"/>
</dbReference>
<protein>
    <recommendedName>
        <fullName evidence="1">Pyridoxamine 5'-phosphate oxidase Alr4036 family FMN-binding domain-containing protein</fullName>
    </recommendedName>
</protein>
<dbReference type="SUPFAM" id="SSF50475">
    <property type="entry name" value="FMN-binding split barrel"/>
    <property type="match status" value="1"/>
</dbReference>
<name>A0A8H5D4X9_9AGAR</name>
<dbReference type="Proteomes" id="UP000559027">
    <property type="component" value="Unassembled WGS sequence"/>
</dbReference>
<accession>A0A8H5D4X9</accession>
<dbReference type="GO" id="GO:0010181">
    <property type="term" value="F:FMN binding"/>
    <property type="evidence" value="ECO:0007669"/>
    <property type="project" value="InterPro"/>
</dbReference>
<dbReference type="EMBL" id="JAACJO010000011">
    <property type="protein sequence ID" value="KAF5352786.1"/>
    <property type="molecule type" value="Genomic_DNA"/>
</dbReference>